<dbReference type="NCBIfam" id="TIGR01587">
    <property type="entry name" value="cas3_core"/>
    <property type="match status" value="1"/>
</dbReference>
<evidence type="ECO:0000256" key="2">
    <source>
        <dbReference type="ARBA" id="ARBA00022801"/>
    </source>
</evidence>
<evidence type="ECO:0000256" key="3">
    <source>
        <dbReference type="ARBA" id="ARBA00022806"/>
    </source>
</evidence>
<organism evidence="7 8">
    <name type="scientific">Veillonella magna</name>
    <dbReference type="NCBI Taxonomy" id="464322"/>
    <lineage>
        <taxon>Bacteria</taxon>
        <taxon>Bacillati</taxon>
        <taxon>Bacillota</taxon>
        <taxon>Negativicutes</taxon>
        <taxon>Veillonellales</taxon>
        <taxon>Veillonellaceae</taxon>
        <taxon>Veillonella</taxon>
    </lineage>
</organism>
<evidence type="ECO:0000259" key="6">
    <source>
        <dbReference type="Pfam" id="PF22590"/>
    </source>
</evidence>
<feature type="domain" description="CRISPR-associated nuclease/helicase Cas3" evidence="6">
    <location>
        <begin position="120"/>
        <end position="219"/>
    </location>
</feature>
<gene>
    <name evidence="7" type="primary">cas3</name>
    <name evidence="7" type="ORF">H6A01_10155</name>
</gene>
<dbReference type="InterPro" id="IPR006474">
    <property type="entry name" value="Helicase_Cas3_CRISPR-ass_core"/>
</dbReference>
<evidence type="ECO:0000256" key="5">
    <source>
        <dbReference type="ARBA" id="ARBA00023118"/>
    </source>
</evidence>
<dbReference type="Proteomes" id="UP000707138">
    <property type="component" value="Unassembled WGS sequence"/>
</dbReference>
<proteinExistence type="predicted"/>
<dbReference type="RefSeq" id="WP_205088514.1">
    <property type="nucleotide sequence ID" value="NZ_JACJLA010000031.1"/>
</dbReference>
<keyword evidence="5" id="KW-0051">Antiviral defense</keyword>
<sequence length="471" mass="52904">MATVAISKVVIDEIQMYDPRLLAYLIYGLECAVQLGGKVAIITATMPPFIRDLLVQHIPFDGVDTEPGRIVDGRRQLHALGNPSFFKAKPPRHSVCIRPCKISAEDILTCYRRNETKGNSNKILVICNTIADAQRMYITLRQEVGEAVSIFHSRFTGVDRAKKESQIMSFGRTEHSGSGIWVTTSICEASLDIDFDVLFTELSYITSLLQRLGRCNRKGNKPIDVCNCYIYTDIEDAYLTESYEAGDRKKGFIDRDLYEASKEVLLTLVDDTMDPCSIGVCAGIPVTEEEKLAWIETAFTMDRVKDSRFMKAYRQEYSAIRNGELAIIKSTNDTPDAVMARKLRDIDSIDVIPEKEILCHDSLDTDTYAAMEAAKEVLNDGNASATDKERARQTIQQHTVSVPGSIRYPRKDGTLAISKLCYEVTPYWKIPRTTLYYDNTIGLIMKDDIASAYEAMLSHIDDEASGRNNML</sequence>
<evidence type="ECO:0000313" key="7">
    <source>
        <dbReference type="EMBL" id="MBM6913668.1"/>
    </source>
</evidence>
<evidence type="ECO:0000313" key="8">
    <source>
        <dbReference type="Proteomes" id="UP000707138"/>
    </source>
</evidence>
<dbReference type="InterPro" id="IPR027417">
    <property type="entry name" value="P-loop_NTPase"/>
</dbReference>
<keyword evidence="8" id="KW-1185">Reference proteome</keyword>
<dbReference type="Pfam" id="PF22590">
    <property type="entry name" value="Cas3-like_C_2"/>
    <property type="match status" value="1"/>
</dbReference>
<dbReference type="PANTHER" id="PTHR47963">
    <property type="entry name" value="DEAD-BOX ATP-DEPENDENT RNA HELICASE 47, MITOCHONDRIAL"/>
    <property type="match status" value="1"/>
</dbReference>
<comment type="caution">
    <text evidence="7">The sequence shown here is derived from an EMBL/GenBank/DDBJ whole genome shotgun (WGS) entry which is preliminary data.</text>
</comment>
<dbReference type="SUPFAM" id="SSF52540">
    <property type="entry name" value="P-loop containing nucleoside triphosphate hydrolases"/>
    <property type="match status" value="1"/>
</dbReference>
<name>A0ABS2GJU5_9FIRM</name>
<protein>
    <submittedName>
        <fullName evidence="7">CRISPR-associated helicase Cas3</fullName>
    </submittedName>
</protein>
<evidence type="ECO:0000256" key="1">
    <source>
        <dbReference type="ARBA" id="ARBA00022741"/>
    </source>
</evidence>
<dbReference type="EMBL" id="JACJLA010000031">
    <property type="protein sequence ID" value="MBM6913668.1"/>
    <property type="molecule type" value="Genomic_DNA"/>
</dbReference>
<dbReference type="InterPro" id="IPR050547">
    <property type="entry name" value="DEAD_box_RNA_helicases"/>
</dbReference>
<dbReference type="Gene3D" id="3.40.50.300">
    <property type="entry name" value="P-loop containing nucleotide triphosphate hydrolases"/>
    <property type="match status" value="1"/>
</dbReference>
<accession>A0ABS2GJU5</accession>
<dbReference type="PANTHER" id="PTHR47963:SF9">
    <property type="entry name" value="CRISPR-ASSOCIATED ENDONUCLEASE_HELICASE CAS3"/>
    <property type="match status" value="1"/>
</dbReference>
<evidence type="ECO:0000256" key="4">
    <source>
        <dbReference type="ARBA" id="ARBA00022840"/>
    </source>
</evidence>
<keyword evidence="3" id="KW-0347">Helicase</keyword>
<keyword evidence="1" id="KW-0547">Nucleotide-binding</keyword>
<dbReference type="InterPro" id="IPR054712">
    <property type="entry name" value="Cas3-like_dom"/>
</dbReference>
<reference evidence="7 8" key="1">
    <citation type="journal article" date="2021" name="Sci. Rep.">
        <title>The distribution of antibiotic resistance genes in chicken gut microbiota commensals.</title>
        <authorList>
            <person name="Juricova H."/>
            <person name="Matiasovicova J."/>
            <person name="Kubasova T."/>
            <person name="Cejkova D."/>
            <person name="Rychlik I."/>
        </authorList>
    </citation>
    <scope>NUCLEOTIDE SEQUENCE [LARGE SCALE GENOMIC DNA]</scope>
    <source>
        <strain evidence="7 8">An537</strain>
    </source>
</reference>
<keyword evidence="4" id="KW-0067">ATP-binding</keyword>
<keyword evidence="2" id="KW-0378">Hydrolase</keyword>